<gene>
    <name evidence="1" type="ORF">AVEN_105472_1</name>
</gene>
<protein>
    <submittedName>
        <fullName evidence="1">Uncharacterized protein</fullName>
    </submittedName>
</protein>
<sequence>MHLPVAEWFPRGRSTFDNLVLLETQIRNAFIRRNHLVSIFFSVTAYSYVNWVTWGHLGTTRDNFEFVACVFCVTAYSSVDYGDMETHVYTLGHIGICRLSLLRYVASFCLLGGYMDTWIHLWNIWNWYLASYCVTAYSC</sequence>
<dbReference type="Proteomes" id="UP000499080">
    <property type="component" value="Unassembled WGS sequence"/>
</dbReference>
<keyword evidence="2" id="KW-1185">Reference proteome</keyword>
<dbReference type="EMBL" id="BGPR01001426">
    <property type="protein sequence ID" value="GBM53578.1"/>
    <property type="molecule type" value="Genomic_DNA"/>
</dbReference>
<reference evidence="1 2" key="1">
    <citation type="journal article" date="2019" name="Sci. Rep.">
        <title>Orb-weaving spider Araneus ventricosus genome elucidates the spidroin gene catalogue.</title>
        <authorList>
            <person name="Kono N."/>
            <person name="Nakamura H."/>
            <person name="Ohtoshi R."/>
            <person name="Moran D.A.P."/>
            <person name="Shinohara A."/>
            <person name="Yoshida Y."/>
            <person name="Fujiwara M."/>
            <person name="Mori M."/>
            <person name="Tomita M."/>
            <person name="Arakawa K."/>
        </authorList>
    </citation>
    <scope>NUCLEOTIDE SEQUENCE [LARGE SCALE GENOMIC DNA]</scope>
</reference>
<proteinExistence type="predicted"/>
<evidence type="ECO:0000313" key="2">
    <source>
        <dbReference type="Proteomes" id="UP000499080"/>
    </source>
</evidence>
<dbReference type="AlphaFoldDB" id="A0A4Y2GM76"/>
<evidence type="ECO:0000313" key="1">
    <source>
        <dbReference type="EMBL" id="GBM53578.1"/>
    </source>
</evidence>
<comment type="caution">
    <text evidence="1">The sequence shown here is derived from an EMBL/GenBank/DDBJ whole genome shotgun (WGS) entry which is preliminary data.</text>
</comment>
<accession>A0A4Y2GM76</accession>
<dbReference type="OrthoDB" id="10037236at2759"/>
<name>A0A4Y2GM76_ARAVE</name>
<organism evidence="1 2">
    <name type="scientific">Araneus ventricosus</name>
    <name type="common">Orbweaver spider</name>
    <name type="synonym">Epeira ventricosa</name>
    <dbReference type="NCBI Taxonomy" id="182803"/>
    <lineage>
        <taxon>Eukaryota</taxon>
        <taxon>Metazoa</taxon>
        <taxon>Ecdysozoa</taxon>
        <taxon>Arthropoda</taxon>
        <taxon>Chelicerata</taxon>
        <taxon>Arachnida</taxon>
        <taxon>Araneae</taxon>
        <taxon>Araneomorphae</taxon>
        <taxon>Entelegynae</taxon>
        <taxon>Araneoidea</taxon>
        <taxon>Araneidae</taxon>
        <taxon>Araneus</taxon>
    </lineage>
</organism>